<evidence type="ECO:0000256" key="4">
    <source>
        <dbReference type="ARBA" id="ARBA00022801"/>
    </source>
</evidence>
<evidence type="ECO:0000313" key="9">
    <source>
        <dbReference type="Proteomes" id="UP000274822"/>
    </source>
</evidence>
<evidence type="ECO:0000256" key="6">
    <source>
        <dbReference type="SAM" id="SignalP"/>
    </source>
</evidence>
<dbReference type="GO" id="GO:0045490">
    <property type="term" value="P:pectin catabolic process"/>
    <property type="evidence" value="ECO:0007669"/>
    <property type="project" value="UniProtKB-UniPathway"/>
</dbReference>
<dbReference type="GO" id="GO:0042545">
    <property type="term" value="P:cell wall modification"/>
    <property type="evidence" value="ECO:0007669"/>
    <property type="project" value="InterPro"/>
</dbReference>
<dbReference type="EC" id="3.1.1.11" evidence="3"/>
<keyword evidence="4" id="KW-0378">Hydrolase</keyword>
<sequence length="342" mass="36540">MRASIVFSLLLAVGLIAQTNAAPLASASCSTNTPNGISVTPGPNAITKALANLASNGATYTLLLAAGTYTEQVVISRDNVVLRGCGTVKVQFAKGVSTSGNNNNAVTSVLTVSASNFAAYDISFNNINPQARDTAALALTVDINAKNVGFYRCTFFGFQDTVLIHRGAMAYFSNCYIEGSADFLWGYGTGYFKSSTIASNSPGYITAHNRASPNDDGAFVFESCTIKPVTPSVISGNSNIAYASTSSAYSLRNSYLGRPWSQYARVIYMHCDIWKHIAPARWSIWSPGNPQTSNVIFWEYQNSGQGDTDTIASFAKVITNSATINPYTLSKLFGDISWIDTA</sequence>
<feature type="domain" description="Pectinesterase catalytic" evidence="7">
    <location>
        <begin position="45"/>
        <end position="331"/>
    </location>
</feature>
<organism evidence="8 9">
    <name type="scientific">Jimgerdemannia flammicorona</name>
    <dbReference type="NCBI Taxonomy" id="994334"/>
    <lineage>
        <taxon>Eukaryota</taxon>
        <taxon>Fungi</taxon>
        <taxon>Fungi incertae sedis</taxon>
        <taxon>Mucoromycota</taxon>
        <taxon>Mucoromycotina</taxon>
        <taxon>Endogonomycetes</taxon>
        <taxon>Endogonales</taxon>
        <taxon>Endogonaceae</taxon>
        <taxon>Jimgerdemannia</taxon>
    </lineage>
</organism>
<feature type="chain" id="PRO_5019551231" description="pectinesterase" evidence="6">
    <location>
        <begin position="22"/>
        <end position="342"/>
    </location>
</feature>
<dbReference type="UniPathway" id="UPA00545">
    <property type="reaction ID" value="UER00823"/>
</dbReference>
<dbReference type="PROSITE" id="PS51257">
    <property type="entry name" value="PROKAR_LIPOPROTEIN"/>
    <property type="match status" value="1"/>
</dbReference>
<evidence type="ECO:0000259" key="7">
    <source>
        <dbReference type="Pfam" id="PF01095"/>
    </source>
</evidence>
<reference evidence="8 9" key="1">
    <citation type="journal article" date="2018" name="New Phytol.">
        <title>Phylogenomics of Endogonaceae and evolution of mycorrhizas within Mucoromycota.</title>
        <authorList>
            <person name="Chang Y."/>
            <person name="Desiro A."/>
            <person name="Na H."/>
            <person name="Sandor L."/>
            <person name="Lipzen A."/>
            <person name="Clum A."/>
            <person name="Barry K."/>
            <person name="Grigoriev I.V."/>
            <person name="Martin F.M."/>
            <person name="Stajich J.E."/>
            <person name="Smith M.E."/>
            <person name="Bonito G."/>
            <person name="Spatafora J.W."/>
        </authorList>
    </citation>
    <scope>NUCLEOTIDE SEQUENCE [LARGE SCALE GENOMIC DNA]</scope>
    <source>
        <strain evidence="8 9">AD002</strain>
    </source>
</reference>
<evidence type="ECO:0000256" key="5">
    <source>
        <dbReference type="ARBA" id="ARBA00023085"/>
    </source>
</evidence>
<name>A0A433QTJ7_9FUNG</name>
<accession>A0A433QTJ7</accession>
<dbReference type="InterPro" id="IPR000070">
    <property type="entry name" value="Pectinesterase_cat"/>
</dbReference>
<protein>
    <recommendedName>
        <fullName evidence="3">pectinesterase</fullName>
        <ecNumber evidence="3">3.1.1.11</ecNumber>
    </recommendedName>
</protein>
<dbReference type="Pfam" id="PF01095">
    <property type="entry name" value="Pectinesterase"/>
    <property type="match status" value="1"/>
</dbReference>
<evidence type="ECO:0000313" key="8">
    <source>
        <dbReference type="EMBL" id="RUS33109.1"/>
    </source>
</evidence>
<comment type="caution">
    <text evidence="8">The sequence shown here is derived from an EMBL/GenBank/DDBJ whole genome shotgun (WGS) entry which is preliminary data.</text>
</comment>
<dbReference type="SUPFAM" id="SSF51126">
    <property type="entry name" value="Pectin lyase-like"/>
    <property type="match status" value="1"/>
</dbReference>
<dbReference type="AlphaFoldDB" id="A0A433QTJ7"/>
<keyword evidence="6" id="KW-0732">Signal</keyword>
<keyword evidence="8" id="KW-0456">Lyase</keyword>
<evidence type="ECO:0000256" key="3">
    <source>
        <dbReference type="ARBA" id="ARBA00013229"/>
    </source>
</evidence>
<dbReference type="InterPro" id="IPR012334">
    <property type="entry name" value="Pectin_lyas_fold"/>
</dbReference>
<evidence type="ECO:0000256" key="2">
    <source>
        <dbReference type="ARBA" id="ARBA00008891"/>
    </source>
</evidence>
<dbReference type="InterPro" id="IPR011050">
    <property type="entry name" value="Pectin_lyase_fold/virulence"/>
</dbReference>
<evidence type="ECO:0000256" key="1">
    <source>
        <dbReference type="ARBA" id="ARBA00005184"/>
    </source>
</evidence>
<keyword evidence="5" id="KW-0063">Aspartyl esterase</keyword>
<proteinExistence type="inferred from homology"/>
<dbReference type="Gene3D" id="2.160.20.10">
    <property type="entry name" value="Single-stranded right-handed beta-helix, Pectin lyase-like"/>
    <property type="match status" value="1"/>
</dbReference>
<dbReference type="GO" id="GO:0016829">
    <property type="term" value="F:lyase activity"/>
    <property type="evidence" value="ECO:0007669"/>
    <property type="project" value="UniProtKB-KW"/>
</dbReference>
<dbReference type="PANTHER" id="PTHR31321">
    <property type="entry name" value="ACYL-COA THIOESTER HYDROLASE YBHC-RELATED"/>
    <property type="match status" value="1"/>
</dbReference>
<gene>
    <name evidence="8" type="ORF">BC938DRAFT_473041</name>
</gene>
<comment type="pathway">
    <text evidence="1">Glycan metabolism; pectin degradation; 2-dehydro-3-deoxy-D-gluconate from pectin: step 1/5.</text>
</comment>
<dbReference type="PANTHER" id="PTHR31321:SF58">
    <property type="entry name" value="METHYLESTERASE, PUTATIVE-RELATED"/>
    <property type="match status" value="1"/>
</dbReference>
<comment type="similarity">
    <text evidence="2">Belongs to the pectinesterase family.</text>
</comment>
<keyword evidence="9" id="KW-1185">Reference proteome</keyword>
<dbReference type="GO" id="GO:0030599">
    <property type="term" value="F:pectinesterase activity"/>
    <property type="evidence" value="ECO:0007669"/>
    <property type="project" value="UniProtKB-EC"/>
</dbReference>
<feature type="signal peptide" evidence="6">
    <location>
        <begin position="1"/>
        <end position="21"/>
    </location>
</feature>
<dbReference type="Proteomes" id="UP000274822">
    <property type="component" value="Unassembled WGS sequence"/>
</dbReference>
<dbReference type="EMBL" id="RBNJ01001483">
    <property type="protein sequence ID" value="RUS33109.1"/>
    <property type="molecule type" value="Genomic_DNA"/>
</dbReference>